<protein>
    <recommendedName>
        <fullName evidence="2">Tc1-like transposase DDE domain-containing protein</fullName>
    </recommendedName>
</protein>
<dbReference type="VEuPathDB" id="FungiDB:TRIVIDRAFT_193599"/>
<evidence type="ECO:0000259" key="2">
    <source>
        <dbReference type="Pfam" id="PF13358"/>
    </source>
</evidence>
<comment type="caution">
    <text evidence="3">The sequence shown here is derived from an EMBL/GenBank/DDBJ whole genome shotgun (WGS) entry which is preliminary data.</text>
</comment>
<dbReference type="RefSeq" id="XP_013953314.1">
    <property type="nucleotide sequence ID" value="XM_014097839.1"/>
</dbReference>
<dbReference type="InterPro" id="IPR038717">
    <property type="entry name" value="Tc1-like_DDE_dom"/>
</dbReference>
<keyword evidence="1" id="KW-0732">Signal</keyword>
<evidence type="ECO:0000256" key="1">
    <source>
        <dbReference type="SAM" id="SignalP"/>
    </source>
</evidence>
<gene>
    <name evidence="3" type="ORF">TRIVIDRAFT_193599</name>
</gene>
<sequence>MTRRLSLLFTWLWLVELGWFGLSSNVLGPNTTRDQRRDIKLMYRLGYTQNAIGLGLQLSEDQVRYAISHDETPTKRSGRPSKLNQDQLEELEAFVTASKANRRMPYSKIPAALGWNVGEYCIRHALRKLGYNRCVAKLRLDWALEHRDWTLAQWATILWSDETWVSPGIHKRIWVIRKPGEELNPTCIVERLRKKGGWMFWGCFSGLADKGPSLFWEKEWGSIKQISYCERIWPPYSPDLNPIENVWNWMKDWIQENYPQETMGYDRLRVAVQEAWNAVPVEFLYNLLAIMPARCEAVIAANGLHTKY</sequence>
<accession>G9N1Z2</accession>
<feature type="signal peptide" evidence="1">
    <location>
        <begin position="1"/>
        <end position="23"/>
    </location>
</feature>
<dbReference type="Proteomes" id="UP000007115">
    <property type="component" value="Unassembled WGS sequence"/>
</dbReference>
<keyword evidence="4" id="KW-1185">Reference proteome</keyword>
<evidence type="ECO:0000313" key="3">
    <source>
        <dbReference type="EMBL" id="EHK19109.1"/>
    </source>
</evidence>
<dbReference type="Pfam" id="PF13358">
    <property type="entry name" value="DDE_3"/>
    <property type="match status" value="1"/>
</dbReference>
<dbReference type="GO" id="GO:0003676">
    <property type="term" value="F:nucleic acid binding"/>
    <property type="evidence" value="ECO:0007669"/>
    <property type="project" value="InterPro"/>
</dbReference>
<dbReference type="AlphaFoldDB" id="G9N1Z2"/>
<dbReference type="InterPro" id="IPR036397">
    <property type="entry name" value="RNaseH_sf"/>
</dbReference>
<feature type="domain" description="Tc1-like transposase DDE" evidence="2">
    <location>
        <begin position="233"/>
        <end position="257"/>
    </location>
</feature>
<dbReference type="Gene3D" id="3.30.420.10">
    <property type="entry name" value="Ribonuclease H-like superfamily/Ribonuclease H"/>
    <property type="match status" value="2"/>
</dbReference>
<dbReference type="eggNOG" id="ENOG502SEY1">
    <property type="taxonomic scope" value="Eukaryota"/>
</dbReference>
<dbReference type="STRING" id="413071.G9N1Z2"/>
<dbReference type="GeneID" id="25789766"/>
<evidence type="ECO:0000313" key="4">
    <source>
        <dbReference type="Proteomes" id="UP000007115"/>
    </source>
</evidence>
<dbReference type="OrthoDB" id="5149398at2759"/>
<dbReference type="InParanoid" id="G9N1Z2"/>
<dbReference type="OMA" id="LAIMPAR"/>
<dbReference type="EMBL" id="ABDF02000084">
    <property type="protein sequence ID" value="EHK19109.1"/>
    <property type="molecule type" value="Genomic_DNA"/>
</dbReference>
<reference evidence="3 4" key="1">
    <citation type="journal article" date="2011" name="Genome Biol.">
        <title>Comparative genome sequence analysis underscores mycoparasitism as the ancestral life style of Trichoderma.</title>
        <authorList>
            <person name="Kubicek C.P."/>
            <person name="Herrera-Estrella A."/>
            <person name="Seidl-Seiboth V."/>
            <person name="Martinez D.A."/>
            <person name="Druzhinina I.S."/>
            <person name="Thon M."/>
            <person name="Zeilinger S."/>
            <person name="Casas-Flores S."/>
            <person name="Horwitz B.A."/>
            <person name="Mukherjee P.K."/>
            <person name="Mukherjee M."/>
            <person name="Kredics L."/>
            <person name="Alcaraz L.D."/>
            <person name="Aerts A."/>
            <person name="Antal Z."/>
            <person name="Atanasova L."/>
            <person name="Cervantes-Badillo M.G."/>
            <person name="Challacombe J."/>
            <person name="Chertkov O."/>
            <person name="McCluskey K."/>
            <person name="Coulpier F."/>
            <person name="Deshpande N."/>
            <person name="von Doehren H."/>
            <person name="Ebbole D.J."/>
            <person name="Esquivel-Naranjo E.U."/>
            <person name="Fekete E."/>
            <person name="Flipphi M."/>
            <person name="Glaser F."/>
            <person name="Gomez-Rodriguez E.Y."/>
            <person name="Gruber S."/>
            <person name="Han C."/>
            <person name="Henrissat B."/>
            <person name="Hermosa R."/>
            <person name="Hernandez-Onate M."/>
            <person name="Karaffa L."/>
            <person name="Kosti I."/>
            <person name="Le Crom S."/>
            <person name="Lindquist E."/>
            <person name="Lucas S."/>
            <person name="Luebeck M."/>
            <person name="Luebeck P.S."/>
            <person name="Margeot A."/>
            <person name="Metz B."/>
            <person name="Misra M."/>
            <person name="Nevalainen H."/>
            <person name="Omann M."/>
            <person name="Packer N."/>
            <person name="Perrone G."/>
            <person name="Uresti-Rivera E.E."/>
            <person name="Salamov A."/>
            <person name="Schmoll M."/>
            <person name="Seiboth B."/>
            <person name="Shapiro H."/>
            <person name="Sukno S."/>
            <person name="Tamayo-Ramos J.A."/>
            <person name="Tisch D."/>
            <person name="Wiest A."/>
            <person name="Wilkinson H.H."/>
            <person name="Zhang M."/>
            <person name="Coutinho P.M."/>
            <person name="Kenerley C.M."/>
            <person name="Monte E."/>
            <person name="Baker S.E."/>
            <person name="Grigoriev I.V."/>
        </authorList>
    </citation>
    <scope>NUCLEOTIDE SEQUENCE [LARGE SCALE GENOMIC DNA]</scope>
    <source>
        <strain evidence="4">Gv29-8 / FGSC 10586</strain>
    </source>
</reference>
<organism evidence="3 4">
    <name type="scientific">Hypocrea virens (strain Gv29-8 / FGSC 10586)</name>
    <name type="common">Gliocladium virens</name>
    <name type="synonym">Trichoderma virens</name>
    <dbReference type="NCBI Taxonomy" id="413071"/>
    <lineage>
        <taxon>Eukaryota</taxon>
        <taxon>Fungi</taxon>
        <taxon>Dikarya</taxon>
        <taxon>Ascomycota</taxon>
        <taxon>Pezizomycotina</taxon>
        <taxon>Sordariomycetes</taxon>
        <taxon>Hypocreomycetidae</taxon>
        <taxon>Hypocreales</taxon>
        <taxon>Hypocreaceae</taxon>
        <taxon>Trichoderma</taxon>
    </lineage>
</organism>
<feature type="chain" id="PRO_5003524043" description="Tc1-like transposase DDE domain-containing protein" evidence="1">
    <location>
        <begin position="24"/>
        <end position="308"/>
    </location>
</feature>
<name>G9N1Z2_HYPVG</name>
<proteinExistence type="predicted"/>
<dbReference type="HOGENOM" id="CLU_033666_0_1_1"/>